<dbReference type="Proteomes" id="UP001269081">
    <property type="component" value="Unassembled WGS sequence"/>
</dbReference>
<comment type="caution">
    <text evidence="1">The sequence shown here is derived from an EMBL/GenBank/DDBJ whole genome shotgun (WGS) entry which is preliminary data.</text>
</comment>
<gene>
    <name evidence="1" type="ORF">J2W48_003799</name>
</gene>
<name>A0ABU1YC83_9FLAO</name>
<evidence type="ECO:0000313" key="2">
    <source>
        <dbReference type="Proteomes" id="UP001269081"/>
    </source>
</evidence>
<sequence length="58" mass="5830">MSVNLNGKMSGGFGSLNSTQMSKINGGKAPADSNSYCTNNTTCNEANTSTCTNSGTCG</sequence>
<dbReference type="EMBL" id="JAVDWQ010000016">
    <property type="protein sequence ID" value="MDR7211842.1"/>
    <property type="molecule type" value="Genomic_DNA"/>
</dbReference>
<protein>
    <recommendedName>
        <fullName evidence="3">Bacteriocin</fullName>
    </recommendedName>
</protein>
<accession>A0ABU1YC83</accession>
<keyword evidence="2" id="KW-1185">Reference proteome</keyword>
<organism evidence="1 2">
    <name type="scientific">Flavobacterium piscis</name>
    <dbReference type="NCBI Taxonomy" id="1114874"/>
    <lineage>
        <taxon>Bacteria</taxon>
        <taxon>Pseudomonadati</taxon>
        <taxon>Bacteroidota</taxon>
        <taxon>Flavobacteriia</taxon>
        <taxon>Flavobacteriales</taxon>
        <taxon>Flavobacteriaceae</taxon>
        <taxon>Flavobacterium</taxon>
    </lineage>
</organism>
<evidence type="ECO:0008006" key="3">
    <source>
        <dbReference type="Google" id="ProtNLM"/>
    </source>
</evidence>
<reference evidence="1 2" key="1">
    <citation type="submission" date="2023-07" db="EMBL/GenBank/DDBJ databases">
        <title>Sorghum-associated microbial communities from plants grown in Nebraska, USA.</title>
        <authorList>
            <person name="Schachtman D."/>
        </authorList>
    </citation>
    <scope>NUCLEOTIDE SEQUENCE [LARGE SCALE GENOMIC DNA]</scope>
    <source>
        <strain evidence="1 2">4129</strain>
    </source>
</reference>
<evidence type="ECO:0000313" key="1">
    <source>
        <dbReference type="EMBL" id="MDR7211842.1"/>
    </source>
</evidence>
<proteinExistence type="predicted"/>